<dbReference type="InterPro" id="IPR036852">
    <property type="entry name" value="Peptidase_S8/S53_dom_sf"/>
</dbReference>
<dbReference type="PANTHER" id="PTHR43806:SF11">
    <property type="entry name" value="CEREVISIN-RELATED"/>
    <property type="match status" value="1"/>
</dbReference>
<feature type="domain" description="Peptidase S8/S53" evidence="8">
    <location>
        <begin position="136"/>
        <end position="363"/>
    </location>
</feature>
<dbReference type="GO" id="GO:0005576">
    <property type="term" value="C:extracellular region"/>
    <property type="evidence" value="ECO:0007669"/>
    <property type="project" value="UniProtKB-ARBA"/>
</dbReference>
<evidence type="ECO:0000256" key="1">
    <source>
        <dbReference type="ARBA" id="ARBA00011073"/>
    </source>
</evidence>
<dbReference type="InterPro" id="IPR015500">
    <property type="entry name" value="Peptidase_S8_subtilisin-rel"/>
</dbReference>
<dbReference type="InterPro" id="IPR023828">
    <property type="entry name" value="Peptidase_S8_Ser-AS"/>
</dbReference>
<dbReference type="InterPro" id="IPR022398">
    <property type="entry name" value="Peptidase_S8_His-AS"/>
</dbReference>
<dbReference type="PRINTS" id="PR00723">
    <property type="entry name" value="SUBTILISIN"/>
</dbReference>
<keyword evidence="4 6" id="KW-0378">Hydrolase</keyword>
<dbReference type="PROSITE" id="PS00136">
    <property type="entry name" value="SUBTILASE_ASP"/>
    <property type="match status" value="1"/>
</dbReference>
<dbReference type="PROSITE" id="PS00138">
    <property type="entry name" value="SUBTILASE_SER"/>
    <property type="match status" value="1"/>
</dbReference>
<comment type="similarity">
    <text evidence="1 6 7">Belongs to the peptidase S8 family.</text>
</comment>
<dbReference type="InterPro" id="IPR034193">
    <property type="entry name" value="PCSK9_ProteinaseK-like"/>
</dbReference>
<feature type="active site" description="Charge relay system" evidence="6">
    <location>
        <position position="177"/>
    </location>
</feature>
<keyword evidence="3" id="KW-0732">Signal</keyword>
<dbReference type="Gene3D" id="3.30.70.80">
    <property type="entry name" value="Peptidase S8 propeptide/proteinase inhibitor I9"/>
    <property type="match status" value="1"/>
</dbReference>
<dbReference type="GO" id="GO:0006508">
    <property type="term" value="P:proteolysis"/>
    <property type="evidence" value="ECO:0007669"/>
    <property type="project" value="UniProtKB-KW"/>
</dbReference>
<dbReference type="Proteomes" id="UP000298138">
    <property type="component" value="Unassembled WGS sequence"/>
</dbReference>
<protein>
    <submittedName>
        <fullName evidence="10">Subtilisin-like protein</fullName>
    </submittedName>
</protein>
<dbReference type="Gene3D" id="3.40.50.200">
    <property type="entry name" value="Peptidase S8/S53 domain"/>
    <property type="match status" value="1"/>
</dbReference>
<dbReference type="InterPro" id="IPR050131">
    <property type="entry name" value="Peptidase_S8_subtilisin-like"/>
</dbReference>
<dbReference type="InterPro" id="IPR023827">
    <property type="entry name" value="Peptidase_S8_Asp-AS"/>
</dbReference>
<dbReference type="InterPro" id="IPR000209">
    <property type="entry name" value="Peptidase_S8/S53_dom"/>
</dbReference>
<dbReference type="GO" id="GO:0004252">
    <property type="term" value="F:serine-type endopeptidase activity"/>
    <property type="evidence" value="ECO:0007669"/>
    <property type="project" value="UniProtKB-UniRule"/>
</dbReference>
<feature type="active site" description="Charge relay system" evidence="6">
    <location>
        <position position="339"/>
    </location>
</feature>
<keyword evidence="5 6" id="KW-0720">Serine protease</keyword>
<dbReference type="AlphaFoldDB" id="A0A4V3SIU3"/>
<evidence type="ECO:0000256" key="6">
    <source>
        <dbReference type="PROSITE-ProRule" id="PRU01240"/>
    </source>
</evidence>
<dbReference type="Pfam" id="PF05922">
    <property type="entry name" value="Inhibitor_I9"/>
    <property type="match status" value="1"/>
</dbReference>
<proteinExistence type="inferred from homology"/>
<name>A0A4V3SIU3_9PEZI</name>
<evidence type="ECO:0000259" key="8">
    <source>
        <dbReference type="Pfam" id="PF00082"/>
    </source>
</evidence>
<dbReference type="InParanoid" id="A0A4V3SIU3"/>
<evidence type="ECO:0000313" key="11">
    <source>
        <dbReference type="Proteomes" id="UP000298138"/>
    </source>
</evidence>
<accession>A0A4V3SIU3</accession>
<dbReference type="InterPro" id="IPR010259">
    <property type="entry name" value="S8pro/Inhibitor_I9"/>
</dbReference>
<dbReference type="STRING" id="341454.A0A4V3SIU3"/>
<evidence type="ECO:0000256" key="2">
    <source>
        <dbReference type="ARBA" id="ARBA00022670"/>
    </source>
</evidence>
<evidence type="ECO:0000256" key="3">
    <source>
        <dbReference type="ARBA" id="ARBA00022729"/>
    </source>
</evidence>
<evidence type="ECO:0000313" key="10">
    <source>
        <dbReference type="EMBL" id="TGZ81525.1"/>
    </source>
</evidence>
<dbReference type="InterPro" id="IPR037045">
    <property type="entry name" value="S8pro/Inhibitor_I9_sf"/>
</dbReference>
<dbReference type="Pfam" id="PF00082">
    <property type="entry name" value="Peptidase_S8"/>
    <property type="match status" value="1"/>
</dbReference>
<feature type="domain" description="Inhibitor I9" evidence="9">
    <location>
        <begin position="16"/>
        <end position="97"/>
    </location>
</feature>
<dbReference type="PROSITE" id="PS51892">
    <property type="entry name" value="SUBTILASE"/>
    <property type="match status" value="1"/>
</dbReference>
<evidence type="ECO:0000256" key="7">
    <source>
        <dbReference type="RuleBase" id="RU003355"/>
    </source>
</evidence>
<gene>
    <name evidence="10" type="ORF">EX30DRAFT_354996</name>
</gene>
<dbReference type="OrthoDB" id="206201at2759"/>
<evidence type="ECO:0000259" key="9">
    <source>
        <dbReference type="Pfam" id="PF05922"/>
    </source>
</evidence>
<dbReference type="FunFam" id="3.40.50.200:FF:000014">
    <property type="entry name" value="Proteinase K"/>
    <property type="match status" value="1"/>
</dbReference>
<dbReference type="PANTHER" id="PTHR43806">
    <property type="entry name" value="PEPTIDASE S8"/>
    <property type="match status" value="1"/>
</dbReference>
<feature type="active site" description="Charge relay system" evidence="6">
    <location>
        <position position="145"/>
    </location>
</feature>
<dbReference type="PROSITE" id="PS00137">
    <property type="entry name" value="SUBTILASE_HIS"/>
    <property type="match status" value="1"/>
</dbReference>
<dbReference type="SUPFAM" id="SSF54897">
    <property type="entry name" value="Protease propeptides/inhibitors"/>
    <property type="match status" value="1"/>
</dbReference>
<dbReference type="SUPFAM" id="SSF52743">
    <property type="entry name" value="Subtilisin-like"/>
    <property type="match status" value="1"/>
</dbReference>
<reference evidence="10 11" key="1">
    <citation type="submission" date="2019-04" db="EMBL/GenBank/DDBJ databases">
        <title>Comparative genomics and transcriptomics to analyze fruiting body development in filamentous ascomycetes.</title>
        <authorList>
            <consortium name="DOE Joint Genome Institute"/>
            <person name="Lutkenhaus R."/>
            <person name="Traeger S."/>
            <person name="Breuer J."/>
            <person name="Kuo A."/>
            <person name="Lipzen A."/>
            <person name="Pangilinan J."/>
            <person name="Dilworth D."/>
            <person name="Sandor L."/>
            <person name="Poggeler S."/>
            <person name="Barry K."/>
            <person name="Grigoriev I.V."/>
            <person name="Nowrousian M."/>
        </authorList>
    </citation>
    <scope>NUCLEOTIDE SEQUENCE [LARGE SCALE GENOMIC DNA]</scope>
    <source>
        <strain evidence="10 11">CBS 389.68</strain>
    </source>
</reference>
<organism evidence="10 11">
    <name type="scientific">Ascodesmis nigricans</name>
    <dbReference type="NCBI Taxonomy" id="341454"/>
    <lineage>
        <taxon>Eukaryota</taxon>
        <taxon>Fungi</taxon>
        <taxon>Dikarya</taxon>
        <taxon>Ascomycota</taxon>
        <taxon>Pezizomycotina</taxon>
        <taxon>Pezizomycetes</taxon>
        <taxon>Pezizales</taxon>
        <taxon>Ascodesmidaceae</taxon>
        <taxon>Ascodesmis</taxon>
    </lineage>
</organism>
<dbReference type="EMBL" id="ML220119">
    <property type="protein sequence ID" value="TGZ81525.1"/>
    <property type="molecule type" value="Genomic_DNA"/>
</dbReference>
<evidence type="ECO:0000256" key="4">
    <source>
        <dbReference type="ARBA" id="ARBA00022801"/>
    </source>
</evidence>
<evidence type="ECO:0000256" key="5">
    <source>
        <dbReference type="ARBA" id="ARBA00022825"/>
    </source>
</evidence>
<keyword evidence="11" id="KW-1185">Reference proteome</keyword>
<keyword evidence="2 6" id="KW-0645">Protease</keyword>
<sequence length="411" mass="43393">MSAEETTFHAEAIPNSYVVVFKPHVSKEACDKHCEWASQCCSQRISALGGSHQYDGIKDTFKIKTVQGYTCNVDAETKKQIEESDEVEFVEPDMKVYASEIVTAETPSWGLGRICSKEKQTGEGRYTKYMYDDSAGEGVRVYVVDTGILAEHEDFGGRATFAYNAIAGSSDTDKNGHGTHCAGTVGGTKYGVAKKATILGVKVLGDDGSGSNSTVLAGMQWALEDASTHDAVKTSVISMSLGGGKSVALNRAVKAIVDEGLTICVAAGNESRDAKFSSPASEESCLTVGSTDINDKLSTFSNYGSLVDVLAPGTAITSTWIDEDENGSTSNTNTISGTSMATPHVAGLCAYLIAKEKLSGSDQVMGRIKELAGKGIAGLKANTPDRLAYNGVEVAGSPVQREEPEKVELKV</sequence>
<dbReference type="CDD" id="cd04077">
    <property type="entry name" value="Peptidases_S8_PCSK9_ProteinaseK_like"/>
    <property type="match status" value="1"/>
</dbReference>